<protein>
    <recommendedName>
        <fullName evidence="1">Transcription regulator TrmB N-terminal domain-containing protein</fullName>
    </recommendedName>
</protein>
<accession>A0A1G2B4H8</accession>
<reference evidence="2 3" key="1">
    <citation type="journal article" date="2016" name="Nat. Commun.">
        <title>Thousands of microbial genomes shed light on interconnected biogeochemical processes in an aquifer system.</title>
        <authorList>
            <person name="Anantharaman K."/>
            <person name="Brown C.T."/>
            <person name="Hug L.A."/>
            <person name="Sharon I."/>
            <person name="Castelle C.J."/>
            <person name="Probst A.J."/>
            <person name="Thomas B.C."/>
            <person name="Singh A."/>
            <person name="Wilkins M.J."/>
            <person name="Karaoz U."/>
            <person name="Brodie E.L."/>
            <person name="Williams K.H."/>
            <person name="Hubbard S.S."/>
            <person name="Banfield J.F."/>
        </authorList>
    </citation>
    <scope>NUCLEOTIDE SEQUENCE [LARGE SCALE GENOMIC DNA]</scope>
</reference>
<dbReference type="Gene3D" id="1.10.10.10">
    <property type="entry name" value="Winged helix-like DNA-binding domain superfamily/Winged helix DNA-binding domain"/>
    <property type="match status" value="1"/>
</dbReference>
<feature type="domain" description="Transcription regulator TrmB N-terminal" evidence="1">
    <location>
        <begin position="6"/>
        <end position="67"/>
    </location>
</feature>
<dbReference type="STRING" id="1798542.A3F54_00800"/>
<dbReference type="PANTHER" id="PTHR34293">
    <property type="entry name" value="HTH-TYPE TRANSCRIPTIONAL REGULATOR TRMBL2"/>
    <property type="match status" value="1"/>
</dbReference>
<organism evidence="2 3">
    <name type="scientific">Candidatus Kerfeldbacteria bacterium RIFCSPHIGHO2_12_FULL_48_17</name>
    <dbReference type="NCBI Taxonomy" id="1798542"/>
    <lineage>
        <taxon>Bacteria</taxon>
        <taxon>Candidatus Kerfeldiibacteriota</taxon>
    </lineage>
</organism>
<evidence type="ECO:0000313" key="2">
    <source>
        <dbReference type="EMBL" id="OGY84074.1"/>
    </source>
</evidence>
<proteinExistence type="predicted"/>
<evidence type="ECO:0000259" key="1">
    <source>
        <dbReference type="Pfam" id="PF01978"/>
    </source>
</evidence>
<dbReference type="Pfam" id="PF01978">
    <property type="entry name" value="TrmB"/>
    <property type="match status" value="1"/>
</dbReference>
<comment type="caution">
    <text evidence="2">The sequence shown here is derived from an EMBL/GenBank/DDBJ whole genome shotgun (WGS) entry which is preliminary data.</text>
</comment>
<dbReference type="SUPFAM" id="SSF46785">
    <property type="entry name" value="Winged helix' DNA-binding domain"/>
    <property type="match status" value="1"/>
</dbReference>
<dbReference type="PANTHER" id="PTHR34293:SF1">
    <property type="entry name" value="HTH-TYPE TRANSCRIPTIONAL REGULATOR TRMBL2"/>
    <property type="match status" value="1"/>
</dbReference>
<dbReference type="AlphaFoldDB" id="A0A1G2B4H8"/>
<evidence type="ECO:0000313" key="3">
    <source>
        <dbReference type="Proteomes" id="UP000176952"/>
    </source>
</evidence>
<dbReference type="InterPro" id="IPR036390">
    <property type="entry name" value="WH_DNA-bd_sf"/>
</dbReference>
<dbReference type="InterPro" id="IPR036388">
    <property type="entry name" value="WH-like_DNA-bd_sf"/>
</dbReference>
<name>A0A1G2B4H8_9BACT</name>
<dbReference type="InterPro" id="IPR051797">
    <property type="entry name" value="TrmB-like"/>
</dbReference>
<sequence>MIQDILKQLNFTDNEAAVYLAILQQGKITPADLAKTTNVNRTTVYSIAKELIKRGLISEDLGGTTRYLIARAPQDLEQLVTREEKKLAQKKQLVSAAVKELQSYTKNAQYSIPKIVFVADDDVENQLYKRVKDWNDSIMERDGVWWGFQDQNLVANYEKWIDWYWQMSAPEGLSLKLISNKSAEELKEIKFPRRKIKFWPEGKDFTATTWICGDYVIMIVTQKRPHYMVEIHDAALAQNLRAMFAGIWKGIK</sequence>
<dbReference type="CDD" id="cd00090">
    <property type="entry name" value="HTH_ARSR"/>
    <property type="match status" value="1"/>
</dbReference>
<gene>
    <name evidence="2" type="ORF">A3F54_00800</name>
</gene>
<dbReference type="Proteomes" id="UP000176952">
    <property type="component" value="Unassembled WGS sequence"/>
</dbReference>
<dbReference type="EMBL" id="MHKD01000018">
    <property type="protein sequence ID" value="OGY84074.1"/>
    <property type="molecule type" value="Genomic_DNA"/>
</dbReference>
<dbReference type="InterPro" id="IPR002831">
    <property type="entry name" value="Tscrpt_reg_TrmB_N"/>
</dbReference>
<dbReference type="InterPro" id="IPR011991">
    <property type="entry name" value="ArsR-like_HTH"/>
</dbReference>